<accession>A0A1I0WED5</accession>
<dbReference type="Proteomes" id="UP000198838">
    <property type="component" value="Unassembled WGS sequence"/>
</dbReference>
<keyword evidence="2" id="KW-1185">Reference proteome</keyword>
<sequence>MQDGEWIVDDREEMRDEMEKIRAMSDEEFEKHIEKLKREDKDKR</sequence>
<name>A0A1I0WED5_9FIRM</name>
<organism evidence="1 2">
    <name type="scientific">Acetitomaculum ruminis DSM 5522</name>
    <dbReference type="NCBI Taxonomy" id="1120918"/>
    <lineage>
        <taxon>Bacteria</taxon>
        <taxon>Bacillati</taxon>
        <taxon>Bacillota</taxon>
        <taxon>Clostridia</taxon>
        <taxon>Lachnospirales</taxon>
        <taxon>Lachnospiraceae</taxon>
        <taxon>Acetitomaculum</taxon>
    </lineage>
</organism>
<dbReference type="AlphaFoldDB" id="A0A1I0WED5"/>
<gene>
    <name evidence="1" type="ORF">SAMN05216249_10433</name>
</gene>
<evidence type="ECO:0000313" key="2">
    <source>
        <dbReference type="Proteomes" id="UP000198838"/>
    </source>
</evidence>
<proteinExistence type="predicted"/>
<dbReference type="EMBL" id="FOJY01000004">
    <property type="protein sequence ID" value="SFA87072.1"/>
    <property type="molecule type" value="Genomic_DNA"/>
</dbReference>
<dbReference type="RefSeq" id="WP_278278324.1">
    <property type="nucleotide sequence ID" value="NZ_FOJY01000004.1"/>
</dbReference>
<reference evidence="1 2" key="1">
    <citation type="submission" date="2016-10" db="EMBL/GenBank/DDBJ databases">
        <authorList>
            <person name="de Groot N.N."/>
        </authorList>
    </citation>
    <scope>NUCLEOTIDE SEQUENCE [LARGE SCALE GENOMIC DNA]</scope>
    <source>
        <strain evidence="1 2">DSM 5522</strain>
    </source>
</reference>
<evidence type="ECO:0000313" key="1">
    <source>
        <dbReference type="EMBL" id="SFA87072.1"/>
    </source>
</evidence>
<protein>
    <submittedName>
        <fullName evidence="1">Uncharacterized protein</fullName>
    </submittedName>
</protein>